<sequence>LGTPGLFQEIFDHVHVPMAYFLSVSHAGRVRYSGNPPVSPLYLEGLFNVLLEEIFTPRADDLLTQQIWEDLGSFCVSPQSMIPVVDRDNSLGDNYDALSRVYRGRKLLT</sequence>
<organism evidence="1 2">
    <name type="scientific">Mycena citricolor</name>
    <dbReference type="NCBI Taxonomy" id="2018698"/>
    <lineage>
        <taxon>Eukaryota</taxon>
        <taxon>Fungi</taxon>
        <taxon>Dikarya</taxon>
        <taxon>Basidiomycota</taxon>
        <taxon>Agaricomycotina</taxon>
        <taxon>Agaricomycetes</taxon>
        <taxon>Agaricomycetidae</taxon>
        <taxon>Agaricales</taxon>
        <taxon>Marasmiineae</taxon>
        <taxon>Mycenaceae</taxon>
        <taxon>Mycena</taxon>
    </lineage>
</organism>
<accession>A0AAD2HDQ6</accession>
<feature type="non-terminal residue" evidence="1">
    <location>
        <position position="109"/>
    </location>
</feature>
<dbReference type="AlphaFoldDB" id="A0AAD2HDQ6"/>
<reference evidence="1" key="1">
    <citation type="submission" date="2023-11" db="EMBL/GenBank/DDBJ databases">
        <authorList>
            <person name="De Vega J J."/>
            <person name="De Vega J J."/>
        </authorList>
    </citation>
    <scope>NUCLEOTIDE SEQUENCE</scope>
</reference>
<keyword evidence="2" id="KW-1185">Reference proteome</keyword>
<dbReference type="Proteomes" id="UP001295794">
    <property type="component" value="Unassembled WGS sequence"/>
</dbReference>
<name>A0AAD2HDQ6_9AGAR</name>
<feature type="non-terminal residue" evidence="1">
    <location>
        <position position="1"/>
    </location>
</feature>
<protein>
    <submittedName>
        <fullName evidence="1">Uncharacterized protein</fullName>
    </submittedName>
</protein>
<proteinExistence type="predicted"/>
<evidence type="ECO:0000313" key="1">
    <source>
        <dbReference type="EMBL" id="CAK5274904.1"/>
    </source>
</evidence>
<gene>
    <name evidence="1" type="ORF">MYCIT1_LOCUS22298</name>
</gene>
<dbReference type="EMBL" id="CAVNYO010000403">
    <property type="protein sequence ID" value="CAK5274904.1"/>
    <property type="molecule type" value="Genomic_DNA"/>
</dbReference>
<comment type="caution">
    <text evidence="1">The sequence shown here is derived from an EMBL/GenBank/DDBJ whole genome shotgun (WGS) entry which is preliminary data.</text>
</comment>
<evidence type="ECO:0000313" key="2">
    <source>
        <dbReference type="Proteomes" id="UP001295794"/>
    </source>
</evidence>